<dbReference type="AlphaFoldDB" id="A0AAF1KS77"/>
<dbReference type="GO" id="GO:0003700">
    <property type="term" value="F:DNA-binding transcription factor activity"/>
    <property type="evidence" value="ECO:0007669"/>
    <property type="project" value="InterPro"/>
</dbReference>
<reference evidence="5 6" key="1">
    <citation type="journal article" date="2018" name="Sci. Rep.">
        <title>Rhizobium tumorigenes sp. nov., a novel plant tumorigenic bacterium isolated from cane gall tumors on thornless blackberry.</title>
        <authorList>
            <person name="Kuzmanovi N."/>
            <person name="Smalla K."/>
            <person name="Gronow S."/>
            <person name="PuBawska J."/>
        </authorList>
    </citation>
    <scope>NUCLEOTIDE SEQUENCE [LARGE SCALE GENOMIC DNA]</scope>
    <source>
        <strain evidence="5 6">1078</strain>
    </source>
</reference>
<dbReference type="Pfam" id="PF12802">
    <property type="entry name" value="MarR_2"/>
    <property type="match status" value="1"/>
</dbReference>
<dbReference type="PANTHER" id="PTHR42756:SF1">
    <property type="entry name" value="TRANSCRIPTIONAL REPRESSOR OF EMRAB OPERON"/>
    <property type="match status" value="1"/>
</dbReference>
<dbReference type="RefSeq" id="WP_111216132.1">
    <property type="nucleotide sequence ID" value="NZ_CP117255.1"/>
</dbReference>
<sequence length="165" mass="17816">MDHVDRILEQWSRERPDLDTAAMGLLGRLGRLHSHLMREVETTLAGHGLSPASFDVMATLRRAGAPYRLSPGELIAATMVTSGTMTNRIDQLEKQGLVARLSNPQDGRSVLIGLTDKGLSVIEDAVAAHVANQQRITACLSAEEFAALDGLLARYLAQFEPAAAE</sequence>
<name>A0AAF1KS77_9HYPH</name>
<feature type="domain" description="HTH marR-type" evidence="4">
    <location>
        <begin position="22"/>
        <end position="157"/>
    </location>
</feature>
<organism evidence="5 6">
    <name type="scientific">Rhizobium tumorigenes</name>
    <dbReference type="NCBI Taxonomy" id="2041385"/>
    <lineage>
        <taxon>Bacteria</taxon>
        <taxon>Pseudomonadati</taxon>
        <taxon>Pseudomonadota</taxon>
        <taxon>Alphaproteobacteria</taxon>
        <taxon>Hyphomicrobiales</taxon>
        <taxon>Rhizobiaceae</taxon>
        <taxon>Rhizobium/Agrobacterium group</taxon>
        <taxon>Rhizobium</taxon>
    </lineage>
</organism>
<dbReference type="KEGG" id="rtu:PR017_16985"/>
<dbReference type="GO" id="GO:0003677">
    <property type="term" value="F:DNA binding"/>
    <property type="evidence" value="ECO:0007669"/>
    <property type="project" value="UniProtKB-KW"/>
</dbReference>
<evidence type="ECO:0000313" key="6">
    <source>
        <dbReference type="Proteomes" id="UP000249499"/>
    </source>
</evidence>
<dbReference type="SUPFAM" id="SSF46785">
    <property type="entry name" value="Winged helix' DNA-binding domain"/>
    <property type="match status" value="1"/>
</dbReference>
<evidence type="ECO:0000259" key="4">
    <source>
        <dbReference type="PROSITE" id="PS50995"/>
    </source>
</evidence>
<evidence type="ECO:0000313" key="5">
    <source>
        <dbReference type="EMBL" id="WFR95440.1"/>
    </source>
</evidence>
<keyword evidence="6" id="KW-1185">Reference proteome</keyword>
<dbReference type="EMBL" id="CP117255">
    <property type="protein sequence ID" value="WFR95440.1"/>
    <property type="molecule type" value="Genomic_DNA"/>
</dbReference>
<dbReference type="PRINTS" id="PR00598">
    <property type="entry name" value="HTHMARR"/>
</dbReference>
<dbReference type="PANTHER" id="PTHR42756">
    <property type="entry name" value="TRANSCRIPTIONAL REGULATOR, MARR"/>
    <property type="match status" value="1"/>
</dbReference>
<dbReference type="InterPro" id="IPR000835">
    <property type="entry name" value="HTH_MarR-typ"/>
</dbReference>
<evidence type="ECO:0000256" key="2">
    <source>
        <dbReference type="ARBA" id="ARBA00023125"/>
    </source>
</evidence>
<dbReference type="InterPro" id="IPR036390">
    <property type="entry name" value="WH_DNA-bd_sf"/>
</dbReference>
<keyword evidence="3" id="KW-0804">Transcription</keyword>
<dbReference type="PROSITE" id="PS50995">
    <property type="entry name" value="HTH_MARR_2"/>
    <property type="match status" value="1"/>
</dbReference>
<reference evidence="6" key="2">
    <citation type="journal article" date="2023" name="MicrobiologyOpen">
        <title>Genomics of the tumorigenes clade of the family Rhizobiaceae and description of Rhizobium rhododendri sp. nov.</title>
        <authorList>
            <person name="Kuzmanovic N."/>
            <person name="diCenzo G.C."/>
            <person name="Bunk B."/>
            <person name="Sproeer C."/>
            <person name="Fruehling A."/>
            <person name="Neumann-Schaal M."/>
            <person name="Overmann J."/>
            <person name="Smalla K."/>
        </authorList>
    </citation>
    <scope>NUCLEOTIDE SEQUENCE [LARGE SCALE GENOMIC DNA]</scope>
    <source>
        <strain evidence="6">1078</strain>
    </source>
</reference>
<dbReference type="SMART" id="SM00347">
    <property type="entry name" value="HTH_MARR"/>
    <property type="match status" value="1"/>
</dbReference>
<dbReference type="InterPro" id="IPR036388">
    <property type="entry name" value="WH-like_DNA-bd_sf"/>
</dbReference>
<evidence type="ECO:0000256" key="1">
    <source>
        <dbReference type="ARBA" id="ARBA00023015"/>
    </source>
</evidence>
<dbReference type="InterPro" id="IPR023187">
    <property type="entry name" value="Tscrpt_reg_MarR-type_CS"/>
</dbReference>
<dbReference type="Proteomes" id="UP000249499">
    <property type="component" value="Chromosome"/>
</dbReference>
<protein>
    <submittedName>
        <fullName evidence="5">MarR family transcriptional regulator</fullName>
    </submittedName>
</protein>
<keyword evidence="1" id="KW-0805">Transcription regulation</keyword>
<dbReference type="Gene3D" id="1.10.10.10">
    <property type="entry name" value="Winged helix-like DNA-binding domain superfamily/Winged helix DNA-binding domain"/>
    <property type="match status" value="1"/>
</dbReference>
<gene>
    <name evidence="5" type="ORF">PR017_16985</name>
</gene>
<evidence type="ECO:0000256" key="3">
    <source>
        <dbReference type="ARBA" id="ARBA00023163"/>
    </source>
</evidence>
<accession>A0AAF1KS77</accession>
<proteinExistence type="predicted"/>
<keyword evidence="2" id="KW-0238">DNA-binding</keyword>
<dbReference type="PROSITE" id="PS01117">
    <property type="entry name" value="HTH_MARR_1"/>
    <property type="match status" value="1"/>
</dbReference>